<dbReference type="InParanoid" id="A0A6I8UX33"/>
<evidence type="ECO:0000313" key="2">
    <source>
        <dbReference type="Proteomes" id="UP000001819"/>
    </source>
</evidence>
<reference evidence="3" key="1">
    <citation type="submission" date="2025-08" db="UniProtKB">
        <authorList>
            <consortium name="RefSeq"/>
        </authorList>
    </citation>
    <scope>IDENTIFICATION</scope>
    <source>
        <strain evidence="3">MV-25-SWS-2005</strain>
        <tissue evidence="3">Whole body</tissue>
    </source>
</reference>
<dbReference type="ExpressionAtlas" id="A0A6I8UX33">
    <property type="expression patterns" value="baseline"/>
</dbReference>
<evidence type="ECO:0000313" key="3">
    <source>
        <dbReference type="RefSeq" id="XP_002132404.2"/>
    </source>
</evidence>
<evidence type="ECO:0000256" key="1">
    <source>
        <dbReference type="SAM" id="MobiDB-lite"/>
    </source>
</evidence>
<proteinExistence type="predicted"/>
<dbReference type="AlphaFoldDB" id="A0A6I8UX33"/>
<dbReference type="Proteomes" id="UP000001819">
    <property type="component" value="Chromosome 4"/>
</dbReference>
<accession>A0A6I8UX33</accession>
<dbReference type="RefSeq" id="XP_002132404.2">
    <property type="nucleotide sequence ID" value="XM_002132368.3"/>
</dbReference>
<protein>
    <submittedName>
        <fullName evidence="3">Uncharacterized protein</fullName>
    </submittedName>
</protein>
<dbReference type="KEGG" id="dpo:6903528"/>
<name>A0A6I8UX33_DROPS</name>
<organism evidence="2 3">
    <name type="scientific">Drosophila pseudoobscura pseudoobscura</name>
    <name type="common">Fruit fly</name>
    <dbReference type="NCBI Taxonomy" id="46245"/>
    <lineage>
        <taxon>Eukaryota</taxon>
        <taxon>Metazoa</taxon>
        <taxon>Ecdysozoa</taxon>
        <taxon>Arthropoda</taxon>
        <taxon>Hexapoda</taxon>
        <taxon>Insecta</taxon>
        <taxon>Pterygota</taxon>
        <taxon>Neoptera</taxon>
        <taxon>Endopterygota</taxon>
        <taxon>Diptera</taxon>
        <taxon>Brachycera</taxon>
        <taxon>Muscomorpha</taxon>
        <taxon>Ephydroidea</taxon>
        <taxon>Drosophilidae</taxon>
        <taxon>Drosophila</taxon>
        <taxon>Sophophora</taxon>
    </lineage>
</organism>
<gene>
    <name evidence="3" type="primary">LOC6903528</name>
</gene>
<sequence>MGIIISKLRATLPPEQAKEEVDANTMNAVISKPNAASVRKASRIPVPKASYSYSYVKPRQYKRTLLKKEVSAGDVRKDSIGLSPGPLADDSGIGLDESADNSVFSLVG</sequence>
<feature type="region of interest" description="Disordered" evidence="1">
    <location>
        <begin position="77"/>
        <end position="97"/>
    </location>
</feature>
<keyword evidence="2" id="KW-1185">Reference proteome</keyword>